<name>A0A1G4VSC4_9MYCO</name>
<dbReference type="InterPro" id="IPR014729">
    <property type="entry name" value="Rossmann-like_a/b/a_fold"/>
</dbReference>
<dbReference type="GO" id="GO:0006529">
    <property type="term" value="P:asparagine biosynthetic process"/>
    <property type="evidence" value="ECO:0007669"/>
    <property type="project" value="UniProtKB-KW"/>
</dbReference>
<dbReference type="EC" id="6.3.5.4" evidence="2"/>
<evidence type="ECO:0000313" key="7">
    <source>
        <dbReference type="Proteomes" id="UP000199707"/>
    </source>
</evidence>
<dbReference type="PANTHER" id="PTHR43284:SF1">
    <property type="entry name" value="ASPARAGINE SYNTHETASE"/>
    <property type="match status" value="1"/>
</dbReference>
<evidence type="ECO:0000256" key="4">
    <source>
        <dbReference type="ARBA" id="ARBA00048741"/>
    </source>
</evidence>
<comment type="pathway">
    <text evidence="1">Amino-acid biosynthesis; L-asparagine biosynthesis; L-asparagine from L-aspartate (L-Gln route): step 1/1.</text>
</comment>
<dbReference type="Pfam" id="PF00733">
    <property type="entry name" value="Asn_synthase"/>
    <property type="match status" value="2"/>
</dbReference>
<dbReference type="STRING" id="1502745.SAMN02799620_01522"/>
<comment type="catalytic activity">
    <reaction evidence="4">
        <text>L-aspartate + L-glutamine + ATP + H2O = L-asparagine + L-glutamate + AMP + diphosphate + H(+)</text>
        <dbReference type="Rhea" id="RHEA:12228"/>
        <dbReference type="ChEBI" id="CHEBI:15377"/>
        <dbReference type="ChEBI" id="CHEBI:15378"/>
        <dbReference type="ChEBI" id="CHEBI:29985"/>
        <dbReference type="ChEBI" id="CHEBI:29991"/>
        <dbReference type="ChEBI" id="CHEBI:30616"/>
        <dbReference type="ChEBI" id="CHEBI:33019"/>
        <dbReference type="ChEBI" id="CHEBI:58048"/>
        <dbReference type="ChEBI" id="CHEBI:58359"/>
        <dbReference type="ChEBI" id="CHEBI:456215"/>
        <dbReference type="EC" id="6.3.5.4"/>
    </reaction>
</comment>
<reference evidence="7" key="1">
    <citation type="submission" date="2016-10" db="EMBL/GenBank/DDBJ databases">
        <authorList>
            <person name="Varghese N."/>
            <person name="Submissions S."/>
        </authorList>
    </citation>
    <scope>NUCLEOTIDE SEQUENCE [LARGE SCALE GENOMIC DNA]</scope>
    <source>
        <strain evidence="7">UNC267MFSha1.1M11</strain>
    </source>
</reference>
<keyword evidence="3" id="KW-0061">Asparagine biosynthesis</keyword>
<evidence type="ECO:0000259" key="5">
    <source>
        <dbReference type="Pfam" id="PF00733"/>
    </source>
</evidence>
<dbReference type="Gene3D" id="3.40.50.620">
    <property type="entry name" value="HUPs"/>
    <property type="match status" value="1"/>
</dbReference>
<dbReference type="PANTHER" id="PTHR43284">
    <property type="entry name" value="ASPARAGINE SYNTHETASE (GLUTAMINE-HYDROLYZING)"/>
    <property type="match status" value="1"/>
</dbReference>
<proteinExistence type="predicted"/>
<keyword evidence="3" id="KW-0028">Amino-acid biosynthesis</keyword>
<accession>A0A1G4VSC4</accession>
<dbReference type="Proteomes" id="UP000199707">
    <property type="component" value="Unassembled WGS sequence"/>
</dbReference>
<dbReference type="InterPro" id="IPR051786">
    <property type="entry name" value="ASN_synthetase/amidase"/>
</dbReference>
<dbReference type="InterPro" id="IPR001962">
    <property type="entry name" value="Asn_synthase"/>
</dbReference>
<gene>
    <name evidence="6" type="ORF">SAMN02799620_01522</name>
</gene>
<organism evidence="6 7">
    <name type="scientific">Mycolicibacterium fluoranthenivorans</name>
    <dbReference type="NCBI Taxonomy" id="258505"/>
    <lineage>
        <taxon>Bacteria</taxon>
        <taxon>Bacillati</taxon>
        <taxon>Actinomycetota</taxon>
        <taxon>Actinomycetes</taxon>
        <taxon>Mycobacteriales</taxon>
        <taxon>Mycobacteriaceae</taxon>
        <taxon>Mycolicibacterium</taxon>
    </lineage>
</organism>
<dbReference type="GO" id="GO:0004066">
    <property type="term" value="F:asparagine synthase (glutamine-hydrolyzing) activity"/>
    <property type="evidence" value="ECO:0007669"/>
    <property type="project" value="UniProtKB-EC"/>
</dbReference>
<evidence type="ECO:0000256" key="2">
    <source>
        <dbReference type="ARBA" id="ARBA00012737"/>
    </source>
</evidence>
<sequence length="557" mass="61763">MTDHLLSTVWFSPRQKCLSPHAMTLDQLALSLEDAEPSTVCLASRHTEIKLPVEAAALTSARFEGDPYSSGTTLSLKPDLTSVQLQSAWSPTEPLYYLDAKVPYRVFSDDVSTLKELCNALGITLIPDERFAIWSLTGLPAAQFGLSPMRTPWSSIKQVPAGIDATVAVGTRDIRLSRRSGVFWDVAEVSTRQALRSVADTFVQSVAACSEGSIAVLASGGIDSSAVVGACCVLGRRPTLFTNTYPNAPETDERHYIDNLQRPFGLNAVSIESAPASLLAHAHRQGRPFRGLFRADDQKVIAQALSHGISTVLDGLGGDELFAVRDYPIGRLSHGAAAKQLLPPKTWSRIFGRCIPEHSALALLPPFVVGVDEQELLWEFKFRPLLEMGCPDRIVKRVYSLMFESNFWEEAQWLAREVFAPHNLKRRHPFIDTKLIHAVLSTPQRLFGRTPVVKAFQRQAFRRLLPTPIAHRYGGAEQTANVMFNLQCSRDGIEDTINRSFLAARNSFIDGDRLRSYYREGLNSPSAYEGGPIAFDNLWSALCYDQWALQWGHQHAT</sequence>
<dbReference type="EMBL" id="FMUB01000003">
    <property type="protein sequence ID" value="SCX11169.1"/>
    <property type="molecule type" value="Genomic_DNA"/>
</dbReference>
<feature type="domain" description="Asparagine synthetase" evidence="5">
    <location>
        <begin position="198"/>
        <end position="323"/>
    </location>
</feature>
<evidence type="ECO:0000313" key="6">
    <source>
        <dbReference type="EMBL" id="SCX11169.1"/>
    </source>
</evidence>
<evidence type="ECO:0000256" key="1">
    <source>
        <dbReference type="ARBA" id="ARBA00005187"/>
    </source>
</evidence>
<evidence type="ECO:0000256" key="3">
    <source>
        <dbReference type="ARBA" id="ARBA00022888"/>
    </source>
</evidence>
<dbReference type="SUPFAM" id="SSF52402">
    <property type="entry name" value="Adenine nucleotide alpha hydrolases-like"/>
    <property type="match status" value="1"/>
</dbReference>
<feature type="domain" description="Asparagine synthetase" evidence="5">
    <location>
        <begin position="422"/>
        <end position="542"/>
    </location>
</feature>
<dbReference type="AlphaFoldDB" id="A0A1G4VSC4"/>
<protein>
    <recommendedName>
        <fullName evidence="2">asparagine synthase (glutamine-hydrolyzing)</fullName>
        <ecNumber evidence="2">6.3.5.4</ecNumber>
    </recommendedName>
</protein>